<dbReference type="InterPro" id="IPR003811">
    <property type="entry name" value="G3P_acylTferase_PlsY"/>
</dbReference>
<dbReference type="STRING" id="87541.AWM71_07285"/>
<evidence type="ECO:0000313" key="11">
    <source>
        <dbReference type="EMBL" id="KXB36852.1"/>
    </source>
</evidence>
<dbReference type="PANTHER" id="PTHR30309">
    <property type="entry name" value="INNER MEMBRANE PROTEIN YGIH"/>
    <property type="match status" value="1"/>
</dbReference>
<comment type="subunit">
    <text evidence="10">Probably interacts with PlsX.</text>
</comment>
<dbReference type="UniPathway" id="UPA00085"/>
<evidence type="ECO:0000256" key="1">
    <source>
        <dbReference type="ARBA" id="ARBA00022475"/>
    </source>
</evidence>
<keyword evidence="9 10" id="KW-1208">Phospholipid metabolism</keyword>
<dbReference type="GO" id="GO:0043772">
    <property type="term" value="F:acyl-phosphate glycerol-3-phosphate acyltransferase activity"/>
    <property type="evidence" value="ECO:0007669"/>
    <property type="project" value="UniProtKB-UniRule"/>
</dbReference>
<keyword evidence="4 10" id="KW-0812">Transmembrane</keyword>
<evidence type="ECO:0000256" key="4">
    <source>
        <dbReference type="ARBA" id="ARBA00022692"/>
    </source>
</evidence>
<dbReference type="AlphaFoldDB" id="A0A133Y0Z6"/>
<comment type="subcellular location">
    <subcellularLocation>
        <location evidence="10">Cell membrane</location>
        <topology evidence="10">Multi-pass membrane protein</topology>
    </subcellularLocation>
</comment>
<feature type="transmembrane region" description="Helical" evidence="10">
    <location>
        <begin position="113"/>
        <end position="135"/>
    </location>
</feature>
<feature type="transmembrane region" description="Helical" evidence="10">
    <location>
        <begin position="78"/>
        <end position="101"/>
    </location>
</feature>
<dbReference type="GO" id="GO:0005886">
    <property type="term" value="C:plasma membrane"/>
    <property type="evidence" value="ECO:0007669"/>
    <property type="project" value="UniProtKB-SubCell"/>
</dbReference>
<comment type="function">
    <text evidence="10">Catalyzes the transfer of an acyl group from acyl-phosphate (acyl-PO(4)) to glycerol-3-phosphate (G3P) to form lysophosphatidic acid (LPA). This enzyme utilizes acyl-phosphate as fatty acyl donor, but not acyl-CoA or acyl-ACP.</text>
</comment>
<comment type="pathway">
    <text evidence="10">Lipid metabolism; phospholipid metabolism.</text>
</comment>
<accession>A0A133Y0Z6</accession>
<proteinExistence type="inferred from homology"/>
<dbReference type="OrthoDB" id="9777124at2"/>
<feature type="transmembrane region" description="Helical" evidence="10">
    <location>
        <begin position="147"/>
        <end position="175"/>
    </location>
</feature>
<feature type="transmembrane region" description="Helical" evidence="10">
    <location>
        <begin position="49"/>
        <end position="72"/>
    </location>
</feature>
<gene>
    <name evidence="10" type="primary">plsY</name>
    <name evidence="11" type="ORF">HMPREF3187_00700</name>
</gene>
<dbReference type="PANTHER" id="PTHR30309:SF0">
    <property type="entry name" value="GLYCEROL-3-PHOSPHATE ACYLTRANSFERASE-RELATED"/>
    <property type="match status" value="1"/>
</dbReference>
<keyword evidence="2 10" id="KW-0444">Lipid biosynthesis</keyword>
<dbReference type="GO" id="GO:0008654">
    <property type="term" value="P:phospholipid biosynthetic process"/>
    <property type="evidence" value="ECO:0007669"/>
    <property type="project" value="UniProtKB-UniRule"/>
</dbReference>
<comment type="caution">
    <text evidence="11">The sequence shown here is derived from an EMBL/GenBank/DDBJ whole genome shotgun (WGS) entry which is preliminary data.</text>
</comment>
<evidence type="ECO:0000256" key="7">
    <source>
        <dbReference type="ARBA" id="ARBA00023136"/>
    </source>
</evidence>
<evidence type="ECO:0000256" key="10">
    <source>
        <dbReference type="HAMAP-Rule" id="MF_01043"/>
    </source>
</evidence>
<evidence type="ECO:0000256" key="8">
    <source>
        <dbReference type="ARBA" id="ARBA00023209"/>
    </source>
</evidence>
<feature type="transmembrane region" description="Helical" evidence="10">
    <location>
        <begin position="6"/>
        <end position="28"/>
    </location>
</feature>
<protein>
    <recommendedName>
        <fullName evidence="10">Glycerol-3-phosphate acyltransferase</fullName>
    </recommendedName>
    <alternativeName>
        <fullName evidence="10">Acyl-PO4 G3P acyltransferase</fullName>
    </alternativeName>
    <alternativeName>
        <fullName evidence="10">Acyl-phosphate--glycerol-3-phosphate acyltransferase</fullName>
    </alternativeName>
    <alternativeName>
        <fullName evidence="10">G3P acyltransferase</fullName>
        <shortName evidence="10">GPAT</shortName>
        <ecNumber evidence="10">2.3.1.275</ecNumber>
    </alternativeName>
    <alternativeName>
        <fullName evidence="10">Lysophosphatidic acid synthase</fullName>
        <shortName evidence="10">LPA synthase</shortName>
    </alternativeName>
</protein>
<keyword evidence="11" id="KW-0012">Acyltransferase</keyword>
<evidence type="ECO:0000256" key="3">
    <source>
        <dbReference type="ARBA" id="ARBA00022679"/>
    </source>
</evidence>
<evidence type="ECO:0000256" key="5">
    <source>
        <dbReference type="ARBA" id="ARBA00022989"/>
    </source>
</evidence>
<dbReference type="Pfam" id="PF02660">
    <property type="entry name" value="G3P_acyltransf"/>
    <property type="match status" value="1"/>
</dbReference>
<reference evidence="11 12" key="1">
    <citation type="submission" date="2016-01" db="EMBL/GenBank/DDBJ databases">
        <authorList>
            <person name="Oliw E.H."/>
        </authorList>
    </citation>
    <scope>NUCLEOTIDE SEQUENCE [LARGE SCALE GENOMIC DNA]</scope>
    <source>
        <strain evidence="11 12">KA00635</strain>
    </source>
</reference>
<keyword evidence="1 10" id="KW-1003">Cell membrane</keyword>
<dbReference type="SMART" id="SM01207">
    <property type="entry name" value="G3P_acyltransf"/>
    <property type="match status" value="1"/>
</dbReference>
<keyword evidence="8 10" id="KW-0594">Phospholipid biosynthesis</keyword>
<evidence type="ECO:0000313" key="12">
    <source>
        <dbReference type="Proteomes" id="UP000070422"/>
    </source>
</evidence>
<sequence length="205" mass="22259">MLINSFALICSYLLGSIPSGLLIGQSFYHTDIRQYGSGNIGTTNAFRALGVKGGLFVFICDLLKGFLPVIFLRNLPGITWPLLAFGLAAIVGHSFSIFLSFKGGKAVATSFGVGLAIAPVLPLASIGVFFIVLYISRMVSLSSVLAMVFASCFVCIYPDGLLRAFIWTVSLLIIVRHRTNIQRILKGTESKVPFGLGYRKEQEKK</sequence>
<keyword evidence="7 10" id="KW-0472">Membrane</keyword>
<dbReference type="EMBL" id="LSCQ01000036">
    <property type="protein sequence ID" value="KXB36852.1"/>
    <property type="molecule type" value="Genomic_DNA"/>
</dbReference>
<keyword evidence="3 10" id="KW-0808">Transferase</keyword>
<name>A0A133Y0Z6_9LACT</name>
<comment type="similarity">
    <text evidence="10">Belongs to the PlsY family.</text>
</comment>
<dbReference type="RefSeq" id="WP_060936690.1">
    <property type="nucleotide sequence ID" value="NZ_JASOZP010000002.1"/>
</dbReference>
<evidence type="ECO:0000256" key="2">
    <source>
        <dbReference type="ARBA" id="ARBA00022516"/>
    </source>
</evidence>
<keyword evidence="5 10" id="KW-1133">Transmembrane helix</keyword>
<evidence type="ECO:0000256" key="6">
    <source>
        <dbReference type="ARBA" id="ARBA00023098"/>
    </source>
</evidence>
<dbReference type="NCBIfam" id="TIGR00023">
    <property type="entry name" value="glycerol-3-phosphate 1-O-acyltransferase PlsY"/>
    <property type="match status" value="1"/>
</dbReference>
<dbReference type="EC" id="2.3.1.275" evidence="10"/>
<evidence type="ECO:0000256" key="9">
    <source>
        <dbReference type="ARBA" id="ARBA00023264"/>
    </source>
</evidence>
<dbReference type="HAMAP" id="MF_01043">
    <property type="entry name" value="PlsY"/>
    <property type="match status" value="1"/>
</dbReference>
<dbReference type="PATRIC" id="fig|87541.4.peg.699"/>
<comment type="catalytic activity">
    <reaction evidence="10">
        <text>an acyl phosphate + sn-glycerol 3-phosphate = a 1-acyl-sn-glycero-3-phosphate + phosphate</text>
        <dbReference type="Rhea" id="RHEA:34075"/>
        <dbReference type="ChEBI" id="CHEBI:43474"/>
        <dbReference type="ChEBI" id="CHEBI:57597"/>
        <dbReference type="ChEBI" id="CHEBI:57970"/>
        <dbReference type="ChEBI" id="CHEBI:59918"/>
        <dbReference type="EC" id="2.3.1.275"/>
    </reaction>
</comment>
<dbReference type="Proteomes" id="UP000070422">
    <property type="component" value="Unassembled WGS sequence"/>
</dbReference>
<organism evidence="11 12">
    <name type="scientific">Aerococcus christensenii</name>
    <dbReference type="NCBI Taxonomy" id="87541"/>
    <lineage>
        <taxon>Bacteria</taxon>
        <taxon>Bacillati</taxon>
        <taxon>Bacillota</taxon>
        <taxon>Bacilli</taxon>
        <taxon>Lactobacillales</taxon>
        <taxon>Aerococcaceae</taxon>
        <taxon>Aerococcus</taxon>
    </lineage>
</organism>
<keyword evidence="6 10" id="KW-0443">Lipid metabolism</keyword>